<dbReference type="AlphaFoldDB" id="A0A238ZPV4"/>
<feature type="binding site" evidence="9">
    <location>
        <position position="151"/>
    </location>
    <ligand>
        <name>Mn(2+)</name>
        <dbReference type="ChEBI" id="CHEBI:29035"/>
    </ligand>
</feature>
<dbReference type="PANTHER" id="PTHR30525">
    <property type="entry name" value="1-DEOXY-D-XYLULOSE 5-PHOSPHATE REDUCTOISOMERASE"/>
    <property type="match status" value="1"/>
</dbReference>
<organism evidence="13 14">
    <name type="scientific">Methylobacillus rhizosphaerae</name>
    <dbReference type="NCBI Taxonomy" id="551994"/>
    <lineage>
        <taxon>Bacteria</taxon>
        <taxon>Pseudomonadati</taxon>
        <taxon>Pseudomonadota</taxon>
        <taxon>Betaproteobacteria</taxon>
        <taxon>Nitrosomonadales</taxon>
        <taxon>Methylophilaceae</taxon>
        <taxon>Methylobacillus</taxon>
    </lineage>
</organism>
<dbReference type="InterPro" id="IPR003821">
    <property type="entry name" value="DXP_reductoisomerase"/>
</dbReference>
<dbReference type="SUPFAM" id="SSF69055">
    <property type="entry name" value="1-deoxy-D-xylulose-5-phosphate reductoisomerase, C-terminal domain"/>
    <property type="match status" value="1"/>
</dbReference>
<comment type="caution">
    <text evidence="9">Lacks conserved residue(s) required for the propagation of feature annotation.</text>
</comment>
<keyword evidence="7 9" id="KW-0414">Isoprene biosynthesis</keyword>
<feature type="binding site" evidence="9">
    <location>
        <position position="149"/>
    </location>
    <ligand>
        <name>Mn(2+)</name>
        <dbReference type="ChEBI" id="CHEBI:29035"/>
    </ligand>
</feature>
<comment type="similarity">
    <text evidence="2 9">Belongs to the DXR family.</text>
</comment>
<dbReference type="NCBIfam" id="NF003938">
    <property type="entry name" value="PRK05447.1-1"/>
    <property type="match status" value="1"/>
</dbReference>
<evidence type="ECO:0000256" key="3">
    <source>
        <dbReference type="ARBA" id="ARBA00022723"/>
    </source>
</evidence>
<feature type="binding site" evidence="9">
    <location>
        <position position="12"/>
    </location>
    <ligand>
        <name>NADPH</name>
        <dbReference type="ChEBI" id="CHEBI:57783"/>
    </ligand>
</feature>
<feature type="binding site" evidence="9">
    <location>
        <position position="125"/>
    </location>
    <ligand>
        <name>NADPH</name>
        <dbReference type="ChEBI" id="CHEBI:57783"/>
    </ligand>
</feature>
<gene>
    <name evidence="9" type="primary">dxr</name>
    <name evidence="13" type="ORF">SAMN05192560_1418</name>
</gene>
<evidence type="ECO:0000313" key="13">
    <source>
        <dbReference type="EMBL" id="SNR85172.1"/>
    </source>
</evidence>
<dbReference type="Proteomes" id="UP000198305">
    <property type="component" value="Unassembled WGS sequence"/>
</dbReference>
<dbReference type="GO" id="GO:0051484">
    <property type="term" value="P:isopentenyl diphosphate biosynthetic process, methylerythritol 4-phosphate pathway involved in terpenoid biosynthetic process"/>
    <property type="evidence" value="ECO:0007669"/>
    <property type="project" value="UniProtKB-ARBA"/>
</dbReference>
<evidence type="ECO:0000259" key="12">
    <source>
        <dbReference type="Pfam" id="PF13288"/>
    </source>
</evidence>
<feature type="binding site" evidence="9">
    <location>
        <position position="216"/>
    </location>
    <ligand>
        <name>1-deoxy-D-xylulose 5-phosphate</name>
        <dbReference type="ChEBI" id="CHEBI:57792"/>
    </ligand>
</feature>
<evidence type="ECO:0000256" key="5">
    <source>
        <dbReference type="ARBA" id="ARBA00023002"/>
    </source>
</evidence>
<evidence type="ECO:0000313" key="14">
    <source>
        <dbReference type="Proteomes" id="UP000198305"/>
    </source>
</evidence>
<dbReference type="Pfam" id="PF02670">
    <property type="entry name" value="DXP_reductoisom"/>
    <property type="match status" value="1"/>
</dbReference>
<dbReference type="PIRSF" id="PIRSF006205">
    <property type="entry name" value="Dxp_reductismrs"/>
    <property type="match status" value="1"/>
</dbReference>
<sequence length="390" mass="41932">MLQNVTILGATGTIGLNTLDVISRHPERYRVFALTAHSRVSELAELCRRYQPRYAVMLDTDAAERLRQALRDTDTQVLEGIEALEQVASHVDVNVVMAAIVGAAGLKPAIAAAHAGKRILLANKETLVMAGSLFMQAVEKGGATLLPIDSEHNAIFQVMPARRLSALQDGGVKRILLTASGGPFRKASVDELKAVTPAQALNHPNWVMGPKITIDSATLMNKGLEVIEAHWLFNAPAEKIEVVVHPQSVIHSMVEYVDGSVLAQMGNPDMRTPIAYGLGYPERLDAGVSALDLFQVGRLDFEAPDTARFPCLRLAFDALAQGGTAPAILNAANEVAVDAFLKGGIGFQDIPQLIESVMNSMHIEPVNSIAQLIGVDALARSQAMQWRPSC</sequence>
<dbReference type="OrthoDB" id="9806546at2"/>
<evidence type="ECO:0000256" key="9">
    <source>
        <dbReference type="HAMAP-Rule" id="MF_00183"/>
    </source>
</evidence>
<protein>
    <recommendedName>
        <fullName evidence="9">1-deoxy-D-xylulose 5-phosphate reductoisomerase</fullName>
        <shortName evidence="9">DXP reductoisomerase</shortName>
        <ecNumber evidence="9">1.1.1.267</ecNumber>
    </recommendedName>
    <alternativeName>
        <fullName evidence="9">1-deoxyxylulose-5-phosphate reductoisomerase</fullName>
    </alternativeName>
    <alternativeName>
        <fullName evidence="9">2-C-methyl-D-erythritol 4-phosphate synthase</fullName>
    </alternativeName>
</protein>
<accession>A0A238ZPV4</accession>
<dbReference type="Gene3D" id="1.10.1740.10">
    <property type="match status" value="1"/>
</dbReference>
<feature type="binding site" evidence="9">
    <location>
        <position position="180"/>
    </location>
    <ligand>
        <name>1-deoxy-D-xylulose 5-phosphate</name>
        <dbReference type="ChEBI" id="CHEBI:57792"/>
    </ligand>
</feature>
<dbReference type="SUPFAM" id="SSF51735">
    <property type="entry name" value="NAD(P)-binding Rossmann-fold domains"/>
    <property type="match status" value="1"/>
</dbReference>
<dbReference type="GO" id="GO:0016853">
    <property type="term" value="F:isomerase activity"/>
    <property type="evidence" value="ECO:0007669"/>
    <property type="project" value="UniProtKB-KW"/>
</dbReference>
<comment type="catalytic activity">
    <reaction evidence="8">
        <text>2-C-methyl-D-erythritol 4-phosphate + NADP(+) = 1-deoxy-D-xylulose 5-phosphate + NADPH + H(+)</text>
        <dbReference type="Rhea" id="RHEA:13717"/>
        <dbReference type="ChEBI" id="CHEBI:15378"/>
        <dbReference type="ChEBI" id="CHEBI:57783"/>
        <dbReference type="ChEBI" id="CHEBI:57792"/>
        <dbReference type="ChEBI" id="CHEBI:58262"/>
        <dbReference type="ChEBI" id="CHEBI:58349"/>
        <dbReference type="EC" id="1.1.1.267"/>
    </reaction>
    <physiologicalReaction direction="right-to-left" evidence="8">
        <dbReference type="Rhea" id="RHEA:13719"/>
    </physiologicalReaction>
</comment>
<dbReference type="EMBL" id="FZOA01000005">
    <property type="protein sequence ID" value="SNR85172.1"/>
    <property type="molecule type" value="Genomic_DNA"/>
</dbReference>
<dbReference type="InterPro" id="IPR026877">
    <property type="entry name" value="DXPR_C"/>
</dbReference>
<name>A0A238ZPV4_9PROT</name>
<feature type="binding site" evidence="9">
    <location>
        <position position="11"/>
    </location>
    <ligand>
        <name>NADPH</name>
        <dbReference type="ChEBI" id="CHEBI:57783"/>
    </ligand>
</feature>
<dbReference type="InterPro" id="IPR013512">
    <property type="entry name" value="DXP_reductoisomerase_N"/>
</dbReference>
<evidence type="ECO:0000256" key="6">
    <source>
        <dbReference type="ARBA" id="ARBA00023211"/>
    </source>
</evidence>
<proteinExistence type="inferred from homology"/>
<feature type="binding site" evidence="9">
    <location>
        <position position="14"/>
    </location>
    <ligand>
        <name>NADPH</name>
        <dbReference type="ChEBI" id="CHEBI:57783"/>
    </ligand>
</feature>
<dbReference type="SUPFAM" id="SSF55347">
    <property type="entry name" value="Glyceraldehyde-3-phosphate dehydrogenase-like, C-terminal domain"/>
    <property type="match status" value="1"/>
</dbReference>
<dbReference type="FunFam" id="3.40.50.720:FF:000045">
    <property type="entry name" value="1-deoxy-D-xylulose 5-phosphate reductoisomerase"/>
    <property type="match status" value="1"/>
</dbReference>
<dbReference type="PANTHER" id="PTHR30525:SF0">
    <property type="entry name" value="1-DEOXY-D-XYLULOSE 5-PHOSPHATE REDUCTOISOMERASE, CHLOROPLASTIC"/>
    <property type="match status" value="1"/>
</dbReference>
<keyword evidence="6 9" id="KW-0464">Manganese</keyword>
<dbReference type="Gene3D" id="3.40.50.720">
    <property type="entry name" value="NAD(P)-binding Rossmann-like Domain"/>
    <property type="match status" value="1"/>
</dbReference>
<dbReference type="HAMAP" id="MF_00183">
    <property type="entry name" value="DXP_reductoisom"/>
    <property type="match status" value="1"/>
</dbReference>
<feature type="binding site" evidence="9">
    <location>
        <position position="209"/>
    </location>
    <ligand>
        <name>NADPH</name>
        <dbReference type="ChEBI" id="CHEBI:57783"/>
    </ligand>
</feature>
<feature type="binding site" evidence="9">
    <location>
        <position position="203"/>
    </location>
    <ligand>
        <name>1-deoxy-D-xylulose 5-phosphate</name>
        <dbReference type="ChEBI" id="CHEBI:57792"/>
    </ligand>
</feature>
<feature type="binding site" evidence="9">
    <location>
        <position position="151"/>
    </location>
    <ligand>
        <name>1-deoxy-D-xylulose 5-phosphate</name>
        <dbReference type="ChEBI" id="CHEBI:57792"/>
    </ligand>
</feature>
<dbReference type="GO" id="GO:0030604">
    <property type="term" value="F:1-deoxy-D-xylulose-5-phosphate reductoisomerase activity"/>
    <property type="evidence" value="ECO:0007669"/>
    <property type="project" value="UniProtKB-UniRule"/>
</dbReference>
<dbReference type="Pfam" id="PF13288">
    <property type="entry name" value="DXPR_C"/>
    <property type="match status" value="1"/>
</dbReference>
<dbReference type="InterPro" id="IPR013644">
    <property type="entry name" value="DXP_reductoisomerase_C"/>
</dbReference>
<keyword evidence="9" id="KW-0460">Magnesium</keyword>
<keyword evidence="14" id="KW-1185">Reference proteome</keyword>
<evidence type="ECO:0000256" key="1">
    <source>
        <dbReference type="ARBA" id="ARBA00005094"/>
    </source>
</evidence>
<evidence type="ECO:0000259" key="10">
    <source>
        <dbReference type="Pfam" id="PF02670"/>
    </source>
</evidence>
<keyword evidence="3 9" id="KW-0479">Metal-binding</keyword>
<feature type="binding site" evidence="9">
    <location>
        <position position="225"/>
    </location>
    <ligand>
        <name>1-deoxy-D-xylulose 5-phosphate</name>
        <dbReference type="ChEBI" id="CHEBI:57792"/>
    </ligand>
</feature>
<feature type="binding site" evidence="9">
    <location>
        <position position="225"/>
    </location>
    <ligand>
        <name>Mn(2+)</name>
        <dbReference type="ChEBI" id="CHEBI:29035"/>
    </ligand>
</feature>
<comment type="function">
    <text evidence="9">Catalyzes the NADPH-dependent rearrangement and reduction of 1-deoxy-D-xylulose-5-phosphate (DXP) to 2-C-methyl-D-erythritol 4-phosphate (MEP).</text>
</comment>
<feature type="domain" description="DXP reductoisomerase C-terminal" evidence="12">
    <location>
        <begin position="265"/>
        <end position="381"/>
    </location>
</feature>
<feature type="binding site" evidence="9">
    <location>
        <position position="123"/>
    </location>
    <ligand>
        <name>NADPH</name>
        <dbReference type="ChEBI" id="CHEBI:57783"/>
    </ligand>
</feature>
<feature type="binding site" evidence="9">
    <location>
        <position position="150"/>
    </location>
    <ligand>
        <name>1-deoxy-D-xylulose 5-phosphate</name>
        <dbReference type="ChEBI" id="CHEBI:57792"/>
    </ligand>
</feature>
<evidence type="ECO:0000256" key="7">
    <source>
        <dbReference type="ARBA" id="ARBA00023229"/>
    </source>
</evidence>
<dbReference type="NCBIfam" id="TIGR00243">
    <property type="entry name" value="Dxr"/>
    <property type="match status" value="1"/>
</dbReference>
<keyword evidence="5 9" id="KW-0560">Oxidoreductase</keyword>
<feature type="domain" description="1-deoxy-D-xylulose 5-phosphate reductoisomerase C-terminal" evidence="11">
    <location>
        <begin position="145"/>
        <end position="233"/>
    </location>
</feature>
<dbReference type="RefSeq" id="WP_089375624.1">
    <property type="nucleotide sequence ID" value="NZ_FZOA01000005.1"/>
</dbReference>
<comment type="pathway">
    <text evidence="1 9">Isoprenoid biosynthesis; isopentenyl diphosphate biosynthesis via DXP pathway; isopentenyl diphosphate from 1-deoxy-D-xylulose 5-phosphate: step 1/6.</text>
</comment>
<feature type="domain" description="1-deoxy-D-xylulose 5-phosphate reductoisomerase N-terminal" evidence="10">
    <location>
        <begin position="5"/>
        <end position="131"/>
    </location>
</feature>
<dbReference type="InterPro" id="IPR036169">
    <property type="entry name" value="DXPR_C_sf"/>
</dbReference>
<keyword evidence="13" id="KW-0413">Isomerase</keyword>
<evidence type="ECO:0000259" key="11">
    <source>
        <dbReference type="Pfam" id="PF08436"/>
    </source>
</evidence>
<feature type="binding site" evidence="9">
    <location>
        <position position="124"/>
    </location>
    <ligand>
        <name>1-deoxy-D-xylulose 5-phosphate</name>
        <dbReference type="ChEBI" id="CHEBI:57792"/>
    </ligand>
</feature>
<dbReference type="NCBIfam" id="NF009114">
    <property type="entry name" value="PRK12464.1"/>
    <property type="match status" value="1"/>
</dbReference>
<comment type="cofactor">
    <cofactor evidence="9">
        <name>Mg(2+)</name>
        <dbReference type="ChEBI" id="CHEBI:18420"/>
    </cofactor>
    <cofactor evidence="9">
        <name>Mn(2+)</name>
        <dbReference type="ChEBI" id="CHEBI:29035"/>
    </cofactor>
</comment>
<dbReference type="EC" id="1.1.1.267" evidence="9"/>
<dbReference type="GO" id="GO:0070402">
    <property type="term" value="F:NADPH binding"/>
    <property type="evidence" value="ECO:0007669"/>
    <property type="project" value="InterPro"/>
</dbReference>
<evidence type="ECO:0000256" key="4">
    <source>
        <dbReference type="ARBA" id="ARBA00022857"/>
    </source>
</evidence>
<evidence type="ECO:0000256" key="2">
    <source>
        <dbReference type="ARBA" id="ARBA00006825"/>
    </source>
</evidence>
<dbReference type="InterPro" id="IPR036291">
    <property type="entry name" value="NAD(P)-bd_dom_sf"/>
</dbReference>
<dbReference type="GO" id="GO:0030145">
    <property type="term" value="F:manganese ion binding"/>
    <property type="evidence" value="ECO:0007669"/>
    <property type="project" value="TreeGrafter"/>
</dbReference>
<evidence type="ECO:0000256" key="8">
    <source>
        <dbReference type="ARBA" id="ARBA00048543"/>
    </source>
</evidence>
<dbReference type="UniPathway" id="UPA00056">
    <property type="reaction ID" value="UER00092"/>
</dbReference>
<dbReference type="Pfam" id="PF08436">
    <property type="entry name" value="DXP_redisom_C"/>
    <property type="match status" value="1"/>
</dbReference>
<feature type="binding site" evidence="9">
    <location>
        <position position="221"/>
    </location>
    <ligand>
        <name>1-deoxy-D-xylulose 5-phosphate</name>
        <dbReference type="ChEBI" id="CHEBI:57792"/>
    </ligand>
</feature>
<keyword evidence="4 9" id="KW-0521">NADP</keyword>
<reference evidence="14" key="1">
    <citation type="submission" date="2017-06" db="EMBL/GenBank/DDBJ databases">
        <authorList>
            <person name="Varghese N."/>
            <person name="Submissions S."/>
        </authorList>
    </citation>
    <scope>NUCLEOTIDE SEQUENCE [LARGE SCALE GENOMIC DNA]</scope>
    <source>
        <strain evidence="14">Ca-68</strain>
    </source>
</reference>
<feature type="binding site" evidence="9">
    <location>
        <position position="222"/>
    </location>
    <ligand>
        <name>1-deoxy-D-xylulose 5-phosphate</name>
        <dbReference type="ChEBI" id="CHEBI:57792"/>
    </ligand>
</feature>